<accession>A0A1E5XPF7</accession>
<dbReference type="AlphaFoldDB" id="A0A1E5XPF7"/>
<sequence>MKAKITWILIADGATAKVFEHNGPGKGLHAVDDLMFEQTPLKAGEIMADRPGRSFSSVGHGRSAIEPSSDPVAVRERRFVENVAEELERKHQQRAFDELIVAAAPTALGDLRPVFSKGLRDTIVAELPKDLTNLPTAQLGQHFDGLLAI</sequence>
<dbReference type="OrthoDB" id="9812459at2"/>
<reference evidence="2 3" key="1">
    <citation type="journal article" date="2015" name="Genome Announc.">
        <title>Genome Assemblies of Three Soil-Associated Devosia species: D. insulae, D. limi, and D. soli.</title>
        <authorList>
            <person name="Hassan Y.I."/>
            <person name="Lepp D."/>
            <person name="Zhou T."/>
        </authorList>
    </citation>
    <scope>NUCLEOTIDE SEQUENCE [LARGE SCALE GENOMIC DNA]</scope>
    <source>
        <strain evidence="2 3">DS-56</strain>
    </source>
</reference>
<protein>
    <recommendedName>
        <fullName evidence="4">Host attachment protein</fullName>
    </recommendedName>
</protein>
<proteinExistence type="predicted"/>
<feature type="region of interest" description="Disordered" evidence="1">
    <location>
        <begin position="50"/>
        <end position="71"/>
    </location>
</feature>
<keyword evidence="3" id="KW-1185">Reference proteome</keyword>
<dbReference type="RefSeq" id="WP_069910333.1">
    <property type="nucleotide sequence ID" value="NZ_LAJE02000205.1"/>
</dbReference>
<evidence type="ECO:0000313" key="3">
    <source>
        <dbReference type="Proteomes" id="UP000095463"/>
    </source>
</evidence>
<dbReference type="Pfam" id="PF10116">
    <property type="entry name" value="Host_attach"/>
    <property type="match status" value="1"/>
</dbReference>
<comment type="caution">
    <text evidence="2">The sequence shown here is derived from an EMBL/GenBank/DDBJ whole genome shotgun (WGS) entry which is preliminary data.</text>
</comment>
<evidence type="ECO:0000256" key="1">
    <source>
        <dbReference type="SAM" id="MobiDB-lite"/>
    </source>
</evidence>
<evidence type="ECO:0008006" key="4">
    <source>
        <dbReference type="Google" id="ProtNLM"/>
    </source>
</evidence>
<organism evidence="2 3">
    <name type="scientific">Devosia insulae DS-56</name>
    <dbReference type="NCBI Taxonomy" id="1116389"/>
    <lineage>
        <taxon>Bacteria</taxon>
        <taxon>Pseudomonadati</taxon>
        <taxon>Pseudomonadota</taxon>
        <taxon>Alphaproteobacteria</taxon>
        <taxon>Hyphomicrobiales</taxon>
        <taxon>Devosiaceae</taxon>
        <taxon>Devosia</taxon>
    </lineage>
</organism>
<dbReference type="EMBL" id="LAJE02000205">
    <property type="protein sequence ID" value="OEO30465.1"/>
    <property type="molecule type" value="Genomic_DNA"/>
</dbReference>
<dbReference type="Proteomes" id="UP000095463">
    <property type="component" value="Unassembled WGS sequence"/>
</dbReference>
<gene>
    <name evidence="2" type="ORF">VW23_021230</name>
</gene>
<name>A0A1E5XPF7_9HYPH</name>
<evidence type="ECO:0000313" key="2">
    <source>
        <dbReference type="EMBL" id="OEO30465.1"/>
    </source>
</evidence>
<dbReference type="InterPro" id="IPR019291">
    <property type="entry name" value="Host_attachment_protein"/>
</dbReference>